<dbReference type="Proteomes" id="UP000244128">
    <property type="component" value="Unassembled WGS sequence"/>
</dbReference>
<evidence type="ECO:0000313" key="1">
    <source>
        <dbReference type="EMBL" id="PTQ70854.1"/>
    </source>
</evidence>
<reference evidence="1 2" key="1">
    <citation type="submission" date="2018-04" db="EMBL/GenBank/DDBJ databases">
        <title>Active sludge and wastewater microbial communities from Klosterneuburg, Austria.</title>
        <authorList>
            <person name="Wagner M."/>
        </authorList>
    </citation>
    <scope>NUCLEOTIDE SEQUENCE [LARGE SCALE GENOMIC DNA]</scope>
    <source>
        <strain evidence="1 2">Nm49</strain>
    </source>
</reference>
<sequence>MKTVFDSSGSYVAHIDTDNQRVEDGILAQYDNTHTVHDGFLDDPERWHWTGSALVERADYAAVLAARAFKPVTIITVPVSSPVSTTITGSITVKNAATDTVLPVDKTYYVPLLNKVTNQMDQMIAVTLVDGVGPISFEVANPGIYGIRTDLILPAPTTAITGQTEIAIY</sequence>
<dbReference type="AlphaFoldDB" id="A0A2T5HH23"/>
<dbReference type="RefSeq" id="WP_107804263.1">
    <property type="nucleotide sequence ID" value="NZ_QAOI01000031.1"/>
</dbReference>
<protein>
    <submittedName>
        <fullName evidence="1">Uncharacterized protein</fullName>
    </submittedName>
</protein>
<accession>A0A2T5HH23</accession>
<dbReference type="EMBL" id="QAOI01000031">
    <property type="protein sequence ID" value="PTQ70854.1"/>
    <property type="molecule type" value="Genomic_DNA"/>
</dbReference>
<name>A0A2T5HH23_9PROT</name>
<gene>
    <name evidence="1" type="ORF">C8R26_13141</name>
</gene>
<organism evidence="1 2">
    <name type="scientific">Nitrosomonas oligotropha</name>
    <dbReference type="NCBI Taxonomy" id="42354"/>
    <lineage>
        <taxon>Bacteria</taxon>
        <taxon>Pseudomonadati</taxon>
        <taxon>Pseudomonadota</taxon>
        <taxon>Betaproteobacteria</taxon>
        <taxon>Nitrosomonadales</taxon>
        <taxon>Nitrosomonadaceae</taxon>
        <taxon>Nitrosomonas</taxon>
    </lineage>
</organism>
<evidence type="ECO:0000313" key="2">
    <source>
        <dbReference type="Proteomes" id="UP000244128"/>
    </source>
</evidence>
<comment type="caution">
    <text evidence="1">The sequence shown here is derived from an EMBL/GenBank/DDBJ whole genome shotgun (WGS) entry which is preliminary data.</text>
</comment>
<proteinExistence type="predicted"/>